<dbReference type="AlphaFoldDB" id="A0A0F9PNY1"/>
<proteinExistence type="predicted"/>
<sequence>MSELGSWEQAAMEHEMGIFHDENLSAHFVGGVIMGMAIAMRHPEYAQAAVRLSQQRYEEDQPGSETVNVGVARFVRAVPVQIRDKDTNGPSPG</sequence>
<comment type="caution">
    <text evidence="1">The sequence shown here is derived from an EMBL/GenBank/DDBJ whole genome shotgun (WGS) entry which is preliminary data.</text>
</comment>
<evidence type="ECO:0000313" key="1">
    <source>
        <dbReference type="EMBL" id="KKM94892.1"/>
    </source>
</evidence>
<name>A0A0F9PNY1_9ZZZZ</name>
<organism evidence="1">
    <name type="scientific">marine sediment metagenome</name>
    <dbReference type="NCBI Taxonomy" id="412755"/>
    <lineage>
        <taxon>unclassified sequences</taxon>
        <taxon>metagenomes</taxon>
        <taxon>ecological metagenomes</taxon>
    </lineage>
</organism>
<dbReference type="EMBL" id="LAZR01006078">
    <property type="protein sequence ID" value="KKM94892.1"/>
    <property type="molecule type" value="Genomic_DNA"/>
</dbReference>
<gene>
    <name evidence="1" type="ORF">LCGC14_1193640</name>
</gene>
<accession>A0A0F9PNY1</accession>
<protein>
    <submittedName>
        <fullName evidence="1">Uncharacterized protein</fullName>
    </submittedName>
</protein>
<reference evidence="1" key="1">
    <citation type="journal article" date="2015" name="Nature">
        <title>Complex archaea that bridge the gap between prokaryotes and eukaryotes.</title>
        <authorList>
            <person name="Spang A."/>
            <person name="Saw J.H."/>
            <person name="Jorgensen S.L."/>
            <person name="Zaremba-Niedzwiedzka K."/>
            <person name="Martijn J."/>
            <person name="Lind A.E."/>
            <person name="van Eijk R."/>
            <person name="Schleper C."/>
            <person name="Guy L."/>
            <person name="Ettema T.J."/>
        </authorList>
    </citation>
    <scope>NUCLEOTIDE SEQUENCE</scope>
</reference>